<feature type="transmembrane region" description="Helical" evidence="1">
    <location>
        <begin position="67"/>
        <end position="86"/>
    </location>
</feature>
<organism evidence="2 3">
    <name type="scientific">Neiella marina</name>
    <dbReference type="NCBI Taxonomy" id="508461"/>
    <lineage>
        <taxon>Bacteria</taxon>
        <taxon>Pseudomonadati</taxon>
        <taxon>Pseudomonadota</taxon>
        <taxon>Gammaproteobacteria</taxon>
        <taxon>Alteromonadales</taxon>
        <taxon>Echinimonadaceae</taxon>
        <taxon>Neiella</taxon>
    </lineage>
</organism>
<keyword evidence="1" id="KW-0472">Membrane</keyword>
<keyword evidence="1" id="KW-0812">Transmembrane</keyword>
<protein>
    <submittedName>
        <fullName evidence="2">Uncharacterized protein</fullName>
    </submittedName>
</protein>
<dbReference type="EMBL" id="BMDX01000005">
    <property type="protein sequence ID" value="GGA73577.1"/>
    <property type="molecule type" value="Genomic_DNA"/>
</dbReference>
<dbReference type="Proteomes" id="UP000619743">
    <property type="component" value="Unassembled WGS sequence"/>
</dbReference>
<comment type="caution">
    <text evidence="2">The sequence shown here is derived from an EMBL/GenBank/DDBJ whole genome shotgun (WGS) entry which is preliminary data.</text>
</comment>
<name>A0A8J2U4A8_9GAMM</name>
<evidence type="ECO:0000313" key="3">
    <source>
        <dbReference type="Proteomes" id="UP000619743"/>
    </source>
</evidence>
<gene>
    <name evidence="2" type="ORF">GCM10011369_14180</name>
</gene>
<keyword evidence="3" id="KW-1185">Reference proteome</keyword>
<feature type="transmembrane region" description="Helical" evidence="1">
    <location>
        <begin position="38"/>
        <end position="60"/>
    </location>
</feature>
<reference evidence="3" key="1">
    <citation type="journal article" date="2019" name="Int. J. Syst. Evol. Microbiol.">
        <title>The Global Catalogue of Microorganisms (GCM) 10K type strain sequencing project: providing services to taxonomists for standard genome sequencing and annotation.</title>
        <authorList>
            <consortium name="The Broad Institute Genomics Platform"/>
            <consortium name="The Broad Institute Genome Sequencing Center for Infectious Disease"/>
            <person name="Wu L."/>
            <person name="Ma J."/>
        </authorList>
    </citation>
    <scope>NUCLEOTIDE SEQUENCE [LARGE SCALE GENOMIC DNA]</scope>
    <source>
        <strain evidence="3">CGMCC 1.10130</strain>
    </source>
</reference>
<sequence length="127" mass="13931">MANMQIHPVKETFVYIGQFIIGLAFYAMLLGSMFVADTFWLCCTAAGAASYTFSSSFALAKTSLKRGIYAALVLATPTAMFAILGLGDWVVDDNPRVFMFWFSVALALVFIGFLATMARARRTSQDI</sequence>
<keyword evidence="1" id="KW-1133">Transmembrane helix</keyword>
<proteinExistence type="predicted"/>
<evidence type="ECO:0000313" key="2">
    <source>
        <dbReference type="EMBL" id="GGA73577.1"/>
    </source>
</evidence>
<accession>A0A8J2U4A8</accession>
<evidence type="ECO:0000256" key="1">
    <source>
        <dbReference type="SAM" id="Phobius"/>
    </source>
</evidence>
<feature type="transmembrane region" description="Helical" evidence="1">
    <location>
        <begin position="98"/>
        <end position="118"/>
    </location>
</feature>
<feature type="transmembrane region" description="Helical" evidence="1">
    <location>
        <begin position="12"/>
        <end position="32"/>
    </location>
</feature>
<dbReference type="AlphaFoldDB" id="A0A8J2U4A8"/>